<evidence type="ECO:0000313" key="3">
    <source>
        <dbReference type="Proteomes" id="UP000823912"/>
    </source>
</evidence>
<evidence type="ECO:0000313" key="2">
    <source>
        <dbReference type="EMBL" id="HIR71140.1"/>
    </source>
</evidence>
<reference evidence="2" key="1">
    <citation type="submission" date="2020-10" db="EMBL/GenBank/DDBJ databases">
        <authorList>
            <person name="Gilroy R."/>
        </authorList>
    </citation>
    <scope>NUCLEOTIDE SEQUENCE</scope>
    <source>
        <strain evidence="2">ChiSjej5B23-6657</strain>
    </source>
</reference>
<dbReference type="GO" id="GO:0003700">
    <property type="term" value="F:DNA-binding transcription factor activity"/>
    <property type="evidence" value="ECO:0007669"/>
    <property type="project" value="InterPro"/>
</dbReference>
<dbReference type="InterPro" id="IPR000835">
    <property type="entry name" value="HTH_MarR-typ"/>
</dbReference>
<evidence type="ECO:0000259" key="1">
    <source>
        <dbReference type="PROSITE" id="PS50995"/>
    </source>
</evidence>
<dbReference type="EMBL" id="DVHM01000122">
    <property type="protein sequence ID" value="HIR71140.1"/>
    <property type="molecule type" value="Genomic_DNA"/>
</dbReference>
<dbReference type="PROSITE" id="PS50995">
    <property type="entry name" value="HTH_MARR_2"/>
    <property type="match status" value="1"/>
</dbReference>
<dbReference type="PANTHER" id="PTHR33164">
    <property type="entry name" value="TRANSCRIPTIONAL REGULATOR, MARR FAMILY"/>
    <property type="match status" value="1"/>
</dbReference>
<gene>
    <name evidence="2" type="ORF">IAA55_07645</name>
</gene>
<dbReference type="InterPro" id="IPR039422">
    <property type="entry name" value="MarR/SlyA-like"/>
</dbReference>
<sequence>MDYETYARTFCEMQFMQAKRKMEEEQSISPRGETGVLLCIFNCGRKVLVGDISKLMGLSPGRVTNILNMLEKRGYIEREHDEADRRKVYVALTKSGGKHLQEKYEETIRYISGIFEELGEEDTREYLRITGQIHRITEKMREERQGKGE</sequence>
<dbReference type="InterPro" id="IPR036390">
    <property type="entry name" value="WH_DNA-bd_sf"/>
</dbReference>
<dbReference type="SUPFAM" id="SSF46785">
    <property type="entry name" value="Winged helix' DNA-binding domain"/>
    <property type="match status" value="1"/>
</dbReference>
<dbReference type="CDD" id="cd00090">
    <property type="entry name" value="HTH_ARSR"/>
    <property type="match status" value="1"/>
</dbReference>
<comment type="caution">
    <text evidence="2">The sequence shown here is derived from an EMBL/GenBank/DDBJ whole genome shotgun (WGS) entry which is preliminary data.</text>
</comment>
<feature type="domain" description="HTH marR-type" evidence="1">
    <location>
        <begin position="1"/>
        <end position="138"/>
    </location>
</feature>
<reference evidence="2" key="2">
    <citation type="journal article" date="2021" name="PeerJ">
        <title>Extensive microbial diversity within the chicken gut microbiome revealed by metagenomics and culture.</title>
        <authorList>
            <person name="Gilroy R."/>
            <person name="Ravi A."/>
            <person name="Getino M."/>
            <person name="Pursley I."/>
            <person name="Horton D.L."/>
            <person name="Alikhan N.F."/>
            <person name="Baker D."/>
            <person name="Gharbi K."/>
            <person name="Hall N."/>
            <person name="Watson M."/>
            <person name="Adriaenssens E.M."/>
            <person name="Foster-Nyarko E."/>
            <person name="Jarju S."/>
            <person name="Secka A."/>
            <person name="Antonio M."/>
            <person name="Oren A."/>
            <person name="Chaudhuri R.R."/>
            <person name="La Ragione R."/>
            <person name="Hildebrand F."/>
            <person name="Pallen M.J."/>
        </authorList>
    </citation>
    <scope>NUCLEOTIDE SEQUENCE</scope>
    <source>
        <strain evidence="2">ChiSjej5B23-6657</strain>
    </source>
</reference>
<dbReference type="Proteomes" id="UP000823912">
    <property type="component" value="Unassembled WGS sequence"/>
</dbReference>
<dbReference type="PANTHER" id="PTHR33164:SF43">
    <property type="entry name" value="HTH-TYPE TRANSCRIPTIONAL REPRESSOR YETL"/>
    <property type="match status" value="1"/>
</dbReference>
<dbReference type="Pfam" id="PF01047">
    <property type="entry name" value="MarR"/>
    <property type="match status" value="1"/>
</dbReference>
<protein>
    <submittedName>
        <fullName evidence="2">MarR family transcriptional regulator</fullName>
    </submittedName>
</protein>
<dbReference type="SMART" id="SM00347">
    <property type="entry name" value="HTH_MARR"/>
    <property type="match status" value="1"/>
</dbReference>
<name>A0A9D1EA12_9FIRM</name>
<dbReference type="GO" id="GO:0006950">
    <property type="term" value="P:response to stress"/>
    <property type="evidence" value="ECO:0007669"/>
    <property type="project" value="TreeGrafter"/>
</dbReference>
<proteinExistence type="predicted"/>
<organism evidence="2 3">
    <name type="scientific">Candidatus Pullilachnospira gallistercoris</name>
    <dbReference type="NCBI Taxonomy" id="2840911"/>
    <lineage>
        <taxon>Bacteria</taxon>
        <taxon>Bacillati</taxon>
        <taxon>Bacillota</taxon>
        <taxon>Clostridia</taxon>
        <taxon>Lachnospirales</taxon>
        <taxon>Lachnospiraceae</taxon>
        <taxon>Lachnospiraceae incertae sedis</taxon>
        <taxon>Candidatus Pullilachnospira</taxon>
    </lineage>
</organism>
<dbReference type="InterPro" id="IPR036388">
    <property type="entry name" value="WH-like_DNA-bd_sf"/>
</dbReference>
<dbReference type="Gene3D" id="1.10.10.10">
    <property type="entry name" value="Winged helix-like DNA-binding domain superfamily/Winged helix DNA-binding domain"/>
    <property type="match status" value="1"/>
</dbReference>
<dbReference type="AlphaFoldDB" id="A0A9D1EA12"/>
<dbReference type="InterPro" id="IPR011991">
    <property type="entry name" value="ArsR-like_HTH"/>
</dbReference>
<accession>A0A9D1EA12</accession>